<dbReference type="GO" id="GO:0005737">
    <property type="term" value="C:cytoplasm"/>
    <property type="evidence" value="ECO:0007669"/>
    <property type="project" value="UniProtKB-SubCell"/>
</dbReference>
<dbReference type="PANTHER" id="PTHR11647:SF1">
    <property type="entry name" value="COLLAPSIN RESPONSE MEDIATOR PROTEIN"/>
    <property type="match status" value="1"/>
</dbReference>
<feature type="binding site" evidence="3">
    <location>
        <position position="133"/>
    </location>
    <ligand>
        <name>substrate</name>
    </ligand>
</feature>
<proteinExistence type="inferred from homology"/>
<dbReference type="InterPro" id="IPR010229">
    <property type="entry name" value="Pept_M38_dipep"/>
</dbReference>
<dbReference type="Pfam" id="PF01979">
    <property type="entry name" value="Amidohydro_1"/>
    <property type="match status" value="1"/>
</dbReference>
<dbReference type="GO" id="GO:0008798">
    <property type="term" value="F:beta-aspartyl-peptidase activity"/>
    <property type="evidence" value="ECO:0007669"/>
    <property type="project" value="InterPro"/>
</dbReference>
<feature type="binding site" evidence="3">
    <location>
        <position position="288"/>
    </location>
    <ligand>
        <name>substrate</name>
    </ligand>
</feature>
<dbReference type="EMBL" id="DTPE01000029">
    <property type="protein sequence ID" value="HGE74638.1"/>
    <property type="molecule type" value="Genomic_DNA"/>
</dbReference>
<protein>
    <recommendedName>
        <fullName evidence="1">Isoaspartyl dipeptidase</fullName>
        <ecNumber evidence="1">3.4.19.-</ecNumber>
    </recommendedName>
</protein>
<dbReference type="InterPro" id="IPR032466">
    <property type="entry name" value="Metal_Hydrolase"/>
</dbReference>
<gene>
    <name evidence="6" type="ORF">ENX73_00735</name>
</gene>
<feature type="binding site" evidence="3">
    <location>
        <position position="230"/>
    </location>
    <ligand>
        <name>substrate</name>
    </ligand>
</feature>
<comment type="similarity">
    <text evidence="1">Belongs to the peptidase M38 family.</text>
</comment>
<comment type="PTM">
    <text evidence="1">Carboxylation allows a single lysine to coordinate two zinc ions.</text>
</comment>
<reference evidence="6" key="1">
    <citation type="journal article" date="2020" name="mSystems">
        <title>Genome- and Community-Level Interaction Insights into Carbon Utilization and Element Cycling Functions of Hydrothermarchaeota in Hydrothermal Sediment.</title>
        <authorList>
            <person name="Zhou Z."/>
            <person name="Liu Y."/>
            <person name="Xu W."/>
            <person name="Pan J."/>
            <person name="Luo Z.H."/>
            <person name="Li M."/>
        </authorList>
    </citation>
    <scope>NUCLEOTIDE SEQUENCE [LARGE SCALE GENOMIC DNA]</scope>
    <source>
        <strain evidence="6">SpSt-966</strain>
    </source>
</reference>
<keyword evidence="1" id="KW-0645">Protease</keyword>
<feature type="binding site" evidence="3">
    <location>
        <position position="166"/>
    </location>
    <ligand>
        <name>substrate</name>
    </ligand>
</feature>
<comment type="subcellular location">
    <subcellularLocation>
        <location evidence="1">Cytoplasm</location>
    </subcellularLocation>
</comment>
<dbReference type="GO" id="GO:0046872">
    <property type="term" value="F:metal ion binding"/>
    <property type="evidence" value="ECO:0007669"/>
    <property type="project" value="UniProtKB-KW"/>
</dbReference>
<dbReference type="EC" id="3.4.19.-" evidence="1"/>
<dbReference type="SUPFAM" id="SSF51556">
    <property type="entry name" value="Metallo-dependent hydrolases"/>
    <property type="match status" value="1"/>
</dbReference>
<feature type="binding site" evidence="4">
    <location>
        <position position="227"/>
    </location>
    <ligand>
        <name>Zn(2+)</name>
        <dbReference type="ChEBI" id="CHEBI:29105"/>
        <label>2</label>
        <note>catalytic</note>
    </ligand>
</feature>
<evidence type="ECO:0000256" key="2">
    <source>
        <dbReference type="PIRSR" id="PIRSR001238-1"/>
    </source>
</evidence>
<dbReference type="InterPro" id="IPR050378">
    <property type="entry name" value="Metallo-dep_Hydrolases_sf"/>
</dbReference>
<feature type="binding site" evidence="3">
    <location>
        <begin position="71"/>
        <end position="73"/>
    </location>
    <ligand>
        <name>substrate</name>
    </ligand>
</feature>
<dbReference type="SUPFAM" id="SSF51338">
    <property type="entry name" value="Composite domain of metallo-dependent hydrolases"/>
    <property type="match status" value="1"/>
</dbReference>
<dbReference type="Gene3D" id="3.20.20.140">
    <property type="entry name" value="Metal-dependent hydrolases"/>
    <property type="match status" value="1"/>
</dbReference>
<keyword evidence="1" id="KW-0482">Metalloprotease</keyword>
<organism evidence="6">
    <name type="scientific">Mesoaciditoga lauensis</name>
    <dbReference type="NCBI Taxonomy" id="1495039"/>
    <lineage>
        <taxon>Bacteria</taxon>
        <taxon>Thermotogati</taxon>
        <taxon>Thermotogota</taxon>
        <taxon>Thermotogae</taxon>
        <taxon>Mesoaciditogales</taxon>
        <taxon>Mesoaciditogaceae</taxon>
        <taxon>Mesoaciditoga</taxon>
    </lineage>
</organism>
<name>A0A7V3RDE3_9BACT</name>
<keyword evidence="1 4" id="KW-0479">Metal-binding</keyword>
<dbReference type="PIRSF" id="PIRSF001238">
    <property type="entry name" value="IadA"/>
    <property type="match status" value="1"/>
</dbReference>
<comment type="caution">
    <text evidence="6">The sequence shown here is derived from an EMBL/GenBank/DDBJ whole genome shotgun (WGS) entry which is preliminary data.</text>
</comment>
<dbReference type="AlphaFoldDB" id="A0A7V3RDE3"/>
<feature type="active site" description="Proton acceptor" evidence="2">
    <location>
        <position position="284"/>
    </location>
</feature>
<evidence type="ECO:0000256" key="3">
    <source>
        <dbReference type="PIRSR" id="PIRSR001238-2"/>
    </source>
</evidence>
<feature type="domain" description="Amidohydrolase-related" evidence="5">
    <location>
        <begin position="55"/>
        <end position="372"/>
    </location>
</feature>
<accession>A0A7V3RDE3</accession>
<keyword evidence="1 4" id="KW-0862">Zinc</keyword>
<sequence length="378" mass="41088">MLFMIKILKKVEIYTPMYSGKKDLLIAGGCIERIANNIESSTFPGSVIEKMDGKIAIPGFIDGHVHVIGGGGEGGFTSRISEIQTSKLLGCGITTVIGLLGTDSITKSLISLFAKIQALREDGINAYMMTGSYQYPVRTITGSIERDIVLLDPVIGVGELAISDHRSSSITVDEIKKLSQECRVASMLSNKSGKVIVHVGKSSGMLSPLIEAVSDDEISINIFLPTHINRNRKLLENGAEWMKMGGFVDLTADTTSGESVKIKDAIKYLTENGGDIDHILVSSDAQGSIPSFDEKGNFLSMNISDCAVMFKTFKECIGSGMSIEDALKPLTVNVANFFKLKNTGILEENRRADMILLDRQTFEMSSIMVNGELYHQNL</sequence>
<feature type="binding site" evidence="4">
    <location>
        <position position="198"/>
    </location>
    <ligand>
        <name>Zn(2+)</name>
        <dbReference type="ChEBI" id="CHEBI:29105"/>
        <label>2</label>
        <note>catalytic</note>
    </ligand>
</feature>
<dbReference type="GO" id="GO:0006508">
    <property type="term" value="P:proteolysis"/>
    <property type="evidence" value="ECO:0007669"/>
    <property type="project" value="UniProtKB-KW"/>
</dbReference>
<keyword evidence="1 6" id="KW-0378">Hydrolase</keyword>
<evidence type="ECO:0000256" key="1">
    <source>
        <dbReference type="PIRNR" id="PIRNR001238"/>
    </source>
</evidence>
<dbReference type="GO" id="GO:0016810">
    <property type="term" value="F:hydrolase activity, acting on carbon-nitrogen (but not peptide) bonds"/>
    <property type="evidence" value="ECO:0007669"/>
    <property type="project" value="InterPro"/>
</dbReference>
<dbReference type="PANTHER" id="PTHR11647">
    <property type="entry name" value="HYDRANTOINASE/DIHYDROPYRIMIDINASE FAMILY MEMBER"/>
    <property type="match status" value="1"/>
</dbReference>
<dbReference type="GO" id="GO:0008237">
    <property type="term" value="F:metallopeptidase activity"/>
    <property type="evidence" value="ECO:0007669"/>
    <property type="project" value="UniProtKB-KW"/>
</dbReference>
<feature type="binding site" evidence="4">
    <location>
        <position position="64"/>
    </location>
    <ligand>
        <name>Zn(2+)</name>
        <dbReference type="ChEBI" id="CHEBI:29105"/>
        <label>1</label>
        <note>catalytic</note>
    </ligand>
</feature>
<dbReference type="Gene3D" id="2.30.40.10">
    <property type="entry name" value="Urease, subunit C, domain 1"/>
    <property type="match status" value="1"/>
</dbReference>
<dbReference type="InterPro" id="IPR006680">
    <property type="entry name" value="Amidohydro-rel"/>
</dbReference>
<comment type="cofactor">
    <cofactor evidence="1 4">
        <name>Zn(2+)</name>
        <dbReference type="ChEBI" id="CHEBI:29105"/>
    </cofactor>
    <text evidence="1 4">Binds 2 Zn(2+) ions per subunit.</text>
</comment>
<dbReference type="InterPro" id="IPR011059">
    <property type="entry name" value="Metal-dep_hydrolase_composite"/>
</dbReference>
<evidence type="ECO:0000256" key="4">
    <source>
        <dbReference type="PIRSR" id="PIRSR001238-3"/>
    </source>
</evidence>
<evidence type="ECO:0000313" key="6">
    <source>
        <dbReference type="EMBL" id="HGE74638.1"/>
    </source>
</evidence>
<feature type="binding site" evidence="4">
    <location>
        <position position="66"/>
    </location>
    <ligand>
        <name>Zn(2+)</name>
        <dbReference type="ChEBI" id="CHEBI:29105"/>
        <label>1</label>
        <note>catalytic</note>
    </ligand>
</feature>
<comment type="function">
    <text evidence="1">Catalyzes the hydrolytic cleavage of a subset of L-isoaspartyl (L-beta-aspartyl) dipeptides. Used to degrade proteins damaged by L-isoaspartyl residues formation.</text>
</comment>
<feature type="binding site" evidence="3">
    <location>
        <position position="102"/>
    </location>
    <ligand>
        <name>substrate</name>
    </ligand>
</feature>
<feature type="binding site" evidence="4">
    <location>
        <position position="284"/>
    </location>
    <ligand>
        <name>Zn(2+)</name>
        <dbReference type="ChEBI" id="CHEBI:29105"/>
        <label>1</label>
        <note>catalytic</note>
    </ligand>
</feature>
<dbReference type="NCBIfam" id="TIGR01975">
    <property type="entry name" value="isoAsp_dipep"/>
    <property type="match status" value="1"/>
</dbReference>
<evidence type="ECO:0000259" key="5">
    <source>
        <dbReference type="Pfam" id="PF01979"/>
    </source>
</evidence>